<dbReference type="Proteomes" id="UP000704529">
    <property type="component" value="Unassembled WGS sequence"/>
</dbReference>
<dbReference type="Proteomes" id="UP000584663">
    <property type="component" value="Unassembled WGS sequence"/>
</dbReference>
<reference evidence="1 3" key="1">
    <citation type="submission" date="2020-08" db="EMBL/GenBank/DDBJ databases">
        <title>Genomic Encyclopedia of Type Strains, Phase IV (KMG-IV): sequencing the most valuable type-strain genomes for metagenomic binning, comparative biology and taxonomic classification.</title>
        <authorList>
            <person name="Goeker M."/>
        </authorList>
    </citation>
    <scope>NUCLEOTIDE SEQUENCE [LARGE SCALE GENOMIC DNA]</scope>
    <source>
        <strain evidence="1 3">DSM 14562</strain>
    </source>
</reference>
<dbReference type="EMBL" id="JACHNX010000004">
    <property type="protein sequence ID" value="MBB4609236.1"/>
    <property type="molecule type" value="Genomic_DNA"/>
</dbReference>
<dbReference type="RefSeq" id="WP_184105235.1">
    <property type="nucleotide sequence ID" value="NZ_JACHNX010000004.1"/>
</dbReference>
<accession>A0AA41DEQ8</accession>
<keyword evidence="3" id="KW-1185">Reference proteome</keyword>
<organism evidence="2 4">
    <name type="scientific">Sphingomonas yabuuchiae</name>
    <dbReference type="NCBI Taxonomy" id="172044"/>
    <lineage>
        <taxon>Bacteria</taxon>
        <taxon>Pseudomonadati</taxon>
        <taxon>Pseudomonadota</taxon>
        <taxon>Alphaproteobacteria</taxon>
        <taxon>Sphingomonadales</taxon>
        <taxon>Sphingomonadaceae</taxon>
        <taxon>Sphingomonas</taxon>
    </lineage>
</organism>
<name>A0AA41DEQ8_9SPHN</name>
<evidence type="ECO:0000313" key="3">
    <source>
        <dbReference type="Proteomes" id="UP000584663"/>
    </source>
</evidence>
<reference evidence="2" key="2">
    <citation type="submission" date="2021-01" db="EMBL/GenBank/DDBJ databases">
        <title>Genome Sequencing of Type Strains.</title>
        <authorList>
            <person name="Lemaire J.F."/>
            <person name="Inderbitzin P."/>
            <person name="Collins S.B."/>
            <person name="Wespe N."/>
            <person name="Knight-Connoni V."/>
        </authorList>
    </citation>
    <scope>NUCLEOTIDE SEQUENCE</scope>
    <source>
        <strain evidence="2">DSM 14562</strain>
    </source>
</reference>
<evidence type="ECO:0000313" key="1">
    <source>
        <dbReference type="EMBL" id="MBB4609236.1"/>
    </source>
</evidence>
<gene>
    <name evidence="1" type="ORF">GGQ89_001448</name>
    <name evidence="2" type="ORF">JYA60_10355</name>
</gene>
<proteinExistence type="predicted"/>
<sequence>MIAQQVAHIIAEYVLFVELTPEDDLDPHTGEKMMGMLGWQLENMDKGFLRQLVDAFPVIAEGYGEEARQLVRDIPYGFYLEEALAADDPVRLAELDALREARD</sequence>
<evidence type="ECO:0000313" key="4">
    <source>
        <dbReference type="Proteomes" id="UP000704529"/>
    </source>
</evidence>
<protein>
    <submittedName>
        <fullName evidence="2">Uncharacterized protein</fullName>
    </submittedName>
</protein>
<dbReference type="EMBL" id="JAFHKU010000128">
    <property type="protein sequence ID" value="MBN3558627.1"/>
    <property type="molecule type" value="Genomic_DNA"/>
</dbReference>
<dbReference type="AlphaFoldDB" id="A0AA41DEQ8"/>
<evidence type="ECO:0000313" key="2">
    <source>
        <dbReference type="EMBL" id="MBN3558627.1"/>
    </source>
</evidence>
<comment type="caution">
    <text evidence="2">The sequence shown here is derived from an EMBL/GenBank/DDBJ whole genome shotgun (WGS) entry which is preliminary data.</text>
</comment>